<evidence type="ECO:0000256" key="2">
    <source>
        <dbReference type="ARBA" id="ARBA00006991"/>
    </source>
</evidence>
<keyword evidence="4" id="KW-0677">Repeat</keyword>
<feature type="region of interest" description="Disordered" evidence="10">
    <location>
        <begin position="76"/>
        <end position="105"/>
    </location>
</feature>
<dbReference type="Pfam" id="PF00096">
    <property type="entry name" value="zf-C2H2"/>
    <property type="match status" value="5"/>
</dbReference>
<keyword evidence="7" id="KW-0238">DNA-binding</keyword>
<keyword evidence="6" id="KW-0862">Zinc</keyword>
<organism evidence="12 13">
    <name type="scientific">Anser brachyrhynchus</name>
    <name type="common">Pink-footed goose</name>
    <dbReference type="NCBI Taxonomy" id="132585"/>
    <lineage>
        <taxon>Eukaryota</taxon>
        <taxon>Metazoa</taxon>
        <taxon>Chordata</taxon>
        <taxon>Craniata</taxon>
        <taxon>Vertebrata</taxon>
        <taxon>Euteleostomi</taxon>
        <taxon>Archelosauria</taxon>
        <taxon>Archosauria</taxon>
        <taxon>Dinosauria</taxon>
        <taxon>Saurischia</taxon>
        <taxon>Theropoda</taxon>
        <taxon>Coelurosauria</taxon>
        <taxon>Aves</taxon>
        <taxon>Neognathae</taxon>
        <taxon>Galloanserae</taxon>
        <taxon>Anseriformes</taxon>
        <taxon>Anatidae</taxon>
        <taxon>Anserinae</taxon>
        <taxon>Anser</taxon>
    </lineage>
</organism>
<feature type="domain" description="C2H2-type" evidence="11">
    <location>
        <begin position="294"/>
        <end position="322"/>
    </location>
</feature>
<feature type="domain" description="C2H2-type" evidence="11">
    <location>
        <begin position="242"/>
        <end position="265"/>
    </location>
</feature>
<dbReference type="FunFam" id="3.30.160.60:FF:001498">
    <property type="entry name" value="Zinc finger protein 404"/>
    <property type="match status" value="1"/>
</dbReference>
<evidence type="ECO:0000256" key="8">
    <source>
        <dbReference type="ARBA" id="ARBA00023242"/>
    </source>
</evidence>
<dbReference type="FunFam" id="3.30.160.60:FF:001270">
    <property type="entry name" value="zinc finger protein 583 isoform X1"/>
    <property type="match status" value="1"/>
</dbReference>
<dbReference type="FunFam" id="3.30.160.60:FF:001450">
    <property type="entry name" value="zinc finger protein 774"/>
    <property type="match status" value="1"/>
</dbReference>
<feature type="compositionally biased region" description="Polar residues" evidence="10">
    <location>
        <begin position="305"/>
        <end position="318"/>
    </location>
</feature>
<evidence type="ECO:0000256" key="4">
    <source>
        <dbReference type="ARBA" id="ARBA00022737"/>
    </source>
</evidence>
<dbReference type="GeneTree" id="ENSGT01150000286941"/>
<dbReference type="PANTHER" id="PTHR24388">
    <property type="entry name" value="ZINC FINGER PROTEIN"/>
    <property type="match status" value="1"/>
</dbReference>
<dbReference type="SMART" id="SM00355">
    <property type="entry name" value="ZnF_C2H2"/>
    <property type="match status" value="5"/>
</dbReference>
<evidence type="ECO:0000256" key="3">
    <source>
        <dbReference type="ARBA" id="ARBA00022723"/>
    </source>
</evidence>
<reference evidence="12" key="2">
    <citation type="submission" date="2025-09" db="UniProtKB">
        <authorList>
            <consortium name="Ensembl"/>
        </authorList>
    </citation>
    <scope>IDENTIFICATION</scope>
</reference>
<dbReference type="FunFam" id="3.30.160.60:FF:002208">
    <property type="entry name" value="Zinc finger protein 787"/>
    <property type="match status" value="1"/>
</dbReference>
<evidence type="ECO:0000313" key="13">
    <source>
        <dbReference type="Proteomes" id="UP000694426"/>
    </source>
</evidence>
<feature type="region of interest" description="Disordered" evidence="10">
    <location>
        <begin position="134"/>
        <end position="169"/>
    </location>
</feature>
<name>A0A8B9CPR1_9AVES</name>
<dbReference type="Proteomes" id="UP000694426">
    <property type="component" value="Unplaced"/>
</dbReference>
<evidence type="ECO:0000256" key="5">
    <source>
        <dbReference type="ARBA" id="ARBA00022771"/>
    </source>
</evidence>
<dbReference type="FunFam" id="3.30.160.60:FF:002343">
    <property type="entry name" value="Zinc finger protein 33A"/>
    <property type="match status" value="1"/>
</dbReference>
<dbReference type="PANTHER" id="PTHR24388:SF51">
    <property type="entry name" value="ZINC FINGER PROTEIN 281-RELATED"/>
    <property type="match status" value="1"/>
</dbReference>
<dbReference type="InterPro" id="IPR050527">
    <property type="entry name" value="Snail/Krueppel_Znf"/>
</dbReference>
<feature type="domain" description="C2H2-type" evidence="11">
    <location>
        <begin position="213"/>
        <end position="240"/>
    </location>
</feature>
<dbReference type="GO" id="GO:0000981">
    <property type="term" value="F:DNA-binding transcription factor activity, RNA polymerase II-specific"/>
    <property type="evidence" value="ECO:0007669"/>
    <property type="project" value="TreeGrafter"/>
</dbReference>
<dbReference type="AlphaFoldDB" id="A0A8B9CPR1"/>
<dbReference type="Gene3D" id="3.30.160.60">
    <property type="entry name" value="Classic Zinc Finger"/>
    <property type="match status" value="5"/>
</dbReference>
<dbReference type="PROSITE" id="PS50157">
    <property type="entry name" value="ZINC_FINGER_C2H2_2"/>
    <property type="match status" value="5"/>
</dbReference>
<dbReference type="InterPro" id="IPR036236">
    <property type="entry name" value="Znf_C2H2_sf"/>
</dbReference>
<dbReference type="InterPro" id="IPR013087">
    <property type="entry name" value="Znf_C2H2_type"/>
</dbReference>
<evidence type="ECO:0000256" key="1">
    <source>
        <dbReference type="ARBA" id="ARBA00004123"/>
    </source>
</evidence>
<keyword evidence="3" id="KW-0479">Metal-binding</keyword>
<proteinExistence type="inferred from homology"/>
<evidence type="ECO:0000256" key="10">
    <source>
        <dbReference type="SAM" id="MobiDB-lite"/>
    </source>
</evidence>
<comment type="subcellular location">
    <subcellularLocation>
        <location evidence="1">Nucleus</location>
    </subcellularLocation>
</comment>
<evidence type="ECO:0000259" key="11">
    <source>
        <dbReference type="PROSITE" id="PS50157"/>
    </source>
</evidence>
<evidence type="ECO:0000256" key="9">
    <source>
        <dbReference type="PROSITE-ProRule" id="PRU00042"/>
    </source>
</evidence>
<reference evidence="12" key="1">
    <citation type="submission" date="2025-08" db="UniProtKB">
        <authorList>
            <consortium name="Ensembl"/>
        </authorList>
    </citation>
    <scope>IDENTIFICATION</scope>
</reference>
<dbReference type="GO" id="GO:0008270">
    <property type="term" value="F:zinc ion binding"/>
    <property type="evidence" value="ECO:0007669"/>
    <property type="project" value="UniProtKB-KW"/>
</dbReference>
<feature type="domain" description="C2H2-type" evidence="11">
    <location>
        <begin position="185"/>
        <end position="212"/>
    </location>
</feature>
<dbReference type="Ensembl" id="ENSABRT00000032621.1">
    <property type="protein sequence ID" value="ENSABRP00000023267.1"/>
    <property type="gene ID" value="ENSABRG00000019617.1"/>
</dbReference>
<dbReference type="SUPFAM" id="SSF57667">
    <property type="entry name" value="beta-beta-alpha zinc fingers"/>
    <property type="match status" value="3"/>
</dbReference>
<evidence type="ECO:0000256" key="6">
    <source>
        <dbReference type="ARBA" id="ARBA00022833"/>
    </source>
</evidence>
<feature type="domain" description="C2H2-type" evidence="11">
    <location>
        <begin position="266"/>
        <end position="293"/>
    </location>
</feature>
<dbReference type="GO" id="GO:0005634">
    <property type="term" value="C:nucleus"/>
    <property type="evidence" value="ECO:0007669"/>
    <property type="project" value="UniProtKB-SubCell"/>
</dbReference>
<comment type="similarity">
    <text evidence="2">Belongs to the krueppel C2H2-type zinc-finger protein family.</text>
</comment>
<sequence length="445" mass="49142">MSGEEAGPQITHSGPGSARPTLPCTPGCLQHPASILLTHTLLVYHPHPWVQRTHCIGGHRPHCVTKSGGPAPLIKDFKPRAAGDTPPWGHPGVSSPAAQSLGDFSPSQVAAFGDGGWGSSPPRWGKQRTEVAVCPSAKLGEDPEEEPRPQRPKRNRARKVQDNPGEIRSQKTGIEARMCRKDKACGCSKCGKTFNQKNNLSRHLRTHIGEHPYKCSECWRSFSDHSNLISQQKLHQGEKPYDCGKRFTQRQNLTMHQSIHTGERPYSCQDCSKRFRRSSDLIQHESLHTGERPYKCPDCGKGFTRSSKLMQHQPPTQGKSRHRSSWDPPKCLQEHPAPPALAQGMAPFLPALLGPHPAWDPGTQPLPPSSRWGHLLLPAESQLVGASPLCGHQHLLVENRNEMGVGPQKIKGLHIPLTFPSHWPSYPIGLPTPCTFRSYRPSPSH</sequence>
<feature type="region of interest" description="Disordered" evidence="10">
    <location>
        <begin position="305"/>
        <end position="328"/>
    </location>
</feature>
<keyword evidence="8" id="KW-0539">Nucleus</keyword>
<dbReference type="PROSITE" id="PS00028">
    <property type="entry name" value="ZINC_FINGER_C2H2_1"/>
    <property type="match status" value="2"/>
</dbReference>
<protein>
    <recommendedName>
        <fullName evidence="11">C2H2-type domain-containing protein</fullName>
    </recommendedName>
</protein>
<evidence type="ECO:0000313" key="12">
    <source>
        <dbReference type="Ensembl" id="ENSABRP00000023267.1"/>
    </source>
</evidence>
<accession>A0A8B9CPR1</accession>
<dbReference type="GO" id="GO:0000978">
    <property type="term" value="F:RNA polymerase II cis-regulatory region sequence-specific DNA binding"/>
    <property type="evidence" value="ECO:0007669"/>
    <property type="project" value="TreeGrafter"/>
</dbReference>
<keyword evidence="13" id="KW-1185">Reference proteome</keyword>
<evidence type="ECO:0000256" key="7">
    <source>
        <dbReference type="ARBA" id="ARBA00023125"/>
    </source>
</evidence>
<keyword evidence="5 9" id="KW-0863">Zinc-finger</keyword>